<evidence type="ECO:0000256" key="11">
    <source>
        <dbReference type="RuleBase" id="RU363096"/>
    </source>
</evidence>
<dbReference type="CDD" id="cd00586">
    <property type="entry name" value="4HBT"/>
    <property type="match status" value="1"/>
</dbReference>
<dbReference type="EMBL" id="CAUYUE010000012">
    <property type="protein sequence ID" value="CAK0785613.1"/>
    <property type="molecule type" value="Genomic_DNA"/>
</dbReference>
<gene>
    <name evidence="14" type="ORF">CVIRNUC_008824</name>
</gene>
<dbReference type="Pfam" id="PF20791">
    <property type="entry name" value="Acyl-ACP_TE_C"/>
    <property type="match status" value="1"/>
</dbReference>
<reference evidence="14 15" key="1">
    <citation type="submission" date="2023-10" db="EMBL/GenBank/DDBJ databases">
        <authorList>
            <person name="Maclean D."/>
            <person name="Macfadyen A."/>
        </authorList>
    </citation>
    <scope>NUCLEOTIDE SEQUENCE [LARGE SCALE GENOMIC DNA]</scope>
</reference>
<protein>
    <recommendedName>
        <fullName evidence="11">Acyl-[acyl-carrier-protein] hydrolase</fullName>
        <ecNumber evidence="11">3.1.2.-</ecNumber>
    </recommendedName>
</protein>
<name>A0AAV1IE71_9CHLO</name>
<dbReference type="InterPro" id="IPR002864">
    <property type="entry name" value="Acyl-ACP_thioesterase_NHD"/>
</dbReference>
<organism evidence="14 15">
    <name type="scientific">Coccomyxa viridis</name>
    <dbReference type="NCBI Taxonomy" id="1274662"/>
    <lineage>
        <taxon>Eukaryota</taxon>
        <taxon>Viridiplantae</taxon>
        <taxon>Chlorophyta</taxon>
        <taxon>core chlorophytes</taxon>
        <taxon>Trebouxiophyceae</taxon>
        <taxon>Trebouxiophyceae incertae sedis</taxon>
        <taxon>Coccomyxaceae</taxon>
        <taxon>Coccomyxa</taxon>
    </lineage>
</organism>
<keyword evidence="5 11" id="KW-0934">Plastid</keyword>
<dbReference type="SUPFAM" id="SSF54637">
    <property type="entry name" value="Thioesterase/thiol ester dehydrase-isomerase"/>
    <property type="match status" value="2"/>
</dbReference>
<dbReference type="AlphaFoldDB" id="A0AAV1IE71"/>
<comment type="similarity">
    <text evidence="2 11">Belongs to the acyl-ACP thioesterase family.</text>
</comment>
<evidence type="ECO:0000256" key="8">
    <source>
        <dbReference type="ARBA" id="ARBA00022946"/>
    </source>
</evidence>
<dbReference type="Pfam" id="PF01643">
    <property type="entry name" value="Acyl-ACP_TE"/>
    <property type="match status" value="1"/>
</dbReference>
<keyword evidence="8" id="KW-0809">Transit peptide</keyword>
<keyword evidence="15" id="KW-1185">Reference proteome</keyword>
<evidence type="ECO:0000256" key="9">
    <source>
        <dbReference type="ARBA" id="ARBA00023098"/>
    </source>
</evidence>
<dbReference type="InterPro" id="IPR049427">
    <property type="entry name" value="Acyl-ACP_TE_C"/>
</dbReference>
<proteinExistence type="inferred from homology"/>
<keyword evidence="4 11" id="KW-0150">Chloroplast</keyword>
<keyword evidence="3 11" id="KW-0444">Lipid biosynthesis</keyword>
<dbReference type="GO" id="GO:0000036">
    <property type="term" value="F:acyl carrier activity"/>
    <property type="evidence" value="ECO:0007669"/>
    <property type="project" value="TreeGrafter"/>
</dbReference>
<feature type="domain" description="Acyl-ACP thioesterase-like C-terminal" evidence="13">
    <location>
        <begin position="262"/>
        <end position="355"/>
    </location>
</feature>
<dbReference type="PANTHER" id="PTHR31727">
    <property type="entry name" value="OLEOYL-ACYL CARRIER PROTEIN THIOESTERASE 1, CHLOROPLASTIC"/>
    <property type="match status" value="1"/>
</dbReference>
<comment type="function">
    <text evidence="11">Plays an essential role in chain termination during de novo fatty acid synthesis.</text>
</comment>
<dbReference type="EC" id="3.1.2.-" evidence="11"/>
<dbReference type="Proteomes" id="UP001314263">
    <property type="component" value="Unassembled WGS sequence"/>
</dbReference>
<evidence type="ECO:0000256" key="4">
    <source>
        <dbReference type="ARBA" id="ARBA00022528"/>
    </source>
</evidence>
<dbReference type="InterPro" id="IPR045023">
    <property type="entry name" value="FATA/B"/>
</dbReference>
<evidence type="ECO:0000313" key="15">
    <source>
        <dbReference type="Proteomes" id="UP001314263"/>
    </source>
</evidence>
<keyword evidence="6 11" id="KW-0378">Hydrolase</keyword>
<comment type="caution">
    <text evidence="14">The sequence shown here is derived from an EMBL/GenBank/DDBJ whole genome shotgun (WGS) entry which is preliminary data.</text>
</comment>
<dbReference type="GO" id="GO:0016297">
    <property type="term" value="F:fatty acyl-[ACP] hydrolase activity"/>
    <property type="evidence" value="ECO:0007669"/>
    <property type="project" value="InterPro"/>
</dbReference>
<evidence type="ECO:0000256" key="2">
    <source>
        <dbReference type="ARBA" id="ARBA00006500"/>
    </source>
</evidence>
<evidence type="ECO:0000256" key="10">
    <source>
        <dbReference type="ARBA" id="ARBA00023160"/>
    </source>
</evidence>
<evidence type="ECO:0000259" key="13">
    <source>
        <dbReference type="Pfam" id="PF20791"/>
    </source>
</evidence>
<evidence type="ECO:0000256" key="6">
    <source>
        <dbReference type="ARBA" id="ARBA00022801"/>
    </source>
</evidence>
<evidence type="ECO:0000256" key="3">
    <source>
        <dbReference type="ARBA" id="ARBA00022516"/>
    </source>
</evidence>
<dbReference type="PANTHER" id="PTHR31727:SF6">
    <property type="entry name" value="OLEOYL-ACYL CARRIER PROTEIN THIOESTERASE 1, CHLOROPLASTIC"/>
    <property type="match status" value="1"/>
</dbReference>
<sequence length="365" mass="40784">MSCLTGPLQQSFGFIPSSSVAAPRSQGWNVRQHYKGQISTAQTAQSGNFSCAASAALTEQALSNGAGREQMLGLAQEACAAGHLSENGTAFLEEHRIRGYEVGPDQQTTIVTMANLLQEVAGNHAVALWGRTDAGYATDPIMVDRHLIFAATRIQIRMIKYPKWGDLVQIETWFQEEGRITACRNWIIRNVTTKEEIGRATSSWVMLNTLTRRLAKMPEEMRAKMEYLAPHPSRNSLPPSEIRKKIPDISMPPEIEGPVQVARRSDMDMNGHINNVTYLGWALETVPADVYLNYSLHEVEIDYKSECMAGQTVESLGSHVDEDANGSGMLRFVHLLRRCDESGCYELVRARTTWRPEYGKQQLMH</sequence>
<evidence type="ECO:0000256" key="1">
    <source>
        <dbReference type="ARBA" id="ARBA00004229"/>
    </source>
</evidence>
<accession>A0AAV1IE71</accession>
<evidence type="ECO:0000259" key="12">
    <source>
        <dbReference type="Pfam" id="PF01643"/>
    </source>
</evidence>
<keyword evidence="9 11" id="KW-0443">Lipid metabolism</keyword>
<evidence type="ECO:0000313" key="14">
    <source>
        <dbReference type="EMBL" id="CAK0785613.1"/>
    </source>
</evidence>
<keyword evidence="10 11" id="KW-0275">Fatty acid biosynthesis</keyword>
<evidence type="ECO:0000256" key="7">
    <source>
        <dbReference type="ARBA" id="ARBA00022832"/>
    </source>
</evidence>
<comment type="subcellular location">
    <subcellularLocation>
        <location evidence="1 11">Plastid</location>
        <location evidence="1 11">Chloroplast</location>
    </subcellularLocation>
</comment>
<dbReference type="InterPro" id="IPR029069">
    <property type="entry name" value="HotDog_dom_sf"/>
</dbReference>
<feature type="domain" description="Acyl-ACP thioesterase N-terminal hotdog" evidence="12">
    <location>
        <begin position="90"/>
        <end position="224"/>
    </location>
</feature>
<evidence type="ECO:0000256" key="5">
    <source>
        <dbReference type="ARBA" id="ARBA00022640"/>
    </source>
</evidence>
<keyword evidence="7 11" id="KW-0276">Fatty acid metabolism</keyword>
<dbReference type="GO" id="GO:0009507">
    <property type="term" value="C:chloroplast"/>
    <property type="evidence" value="ECO:0007669"/>
    <property type="project" value="UniProtKB-SubCell"/>
</dbReference>
<dbReference type="Gene3D" id="3.10.129.10">
    <property type="entry name" value="Hotdog Thioesterase"/>
    <property type="match status" value="1"/>
</dbReference>